<gene>
    <name evidence="1" type="ORF">CKAH01_04796</name>
</gene>
<dbReference type="Proteomes" id="UP001281614">
    <property type="component" value="Unassembled WGS sequence"/>
</dbReference>
<sequence length="54" mass="5624">MNSFSTALTIRASNSGRPSLASTSEAVIKSCPLMDFISASRSGRTICSFPAVQA</sequence>
<proteinExistence type="predicted"/>
<evidence type="ECO:0000313" key="2">
    <source>
        <dbReference type="Proteomes" id="UP001281614"/>
    </source>
</evidence>
<comment type="caution">
    <text evidence="1">The sequence shown here is derived from an EMBL/GenBank/DDBJ whole genome shotgun (WGS) entry which is preliminary data.</text>
</comment>
<protein>
    <submittedName>
        <fullName evidence="1">Uncharacterized protein</fullName>
    </submittedName>
</protein>
<dbReference type="EMBL" id="VYYT01000135">
    <property type="protein sequence ID" value="KAK2764631.1"/>
    <property type="molecule type" value="Genomic_DNA"/>
</dbReference>
<keyword evidence="2" id="KW-1185">Reference proteome</keyword>
<organism evidence="1 2">
    <name type="scientific">Colletotrichum kahawae</name>
    <name type="common">Coffee berry disease fungus</name>
    <dbReference type="NCBI Taxonomy" id="34407"/>
    <lineage>
        <taxon>Eukaryota</taxon>
        <taxon>Fungi</taxon>
        <taxon>Dikarya</taxon>
        <taxon>Ascomycota</taxon>
        <taxon>Pezizomycotina</taxon>
        <taxon>Sordariomycetes</taxon>
        <taxon>Hypocreomycetidae</taxon>
        <taxon>Glomerellales</taxon>
        <taxon>Glomerellaceae</taxon>
        <taxon>Colletotrichum</taxon>
        <taxon>Colletotrichum gloeosporioides species complex</taxon>
    </lineage>
</organism>
<dbReference type="AlphaFoldDB" id="A0AAE0D7B4"/>
<accession>A0AAE0D7B4</accession>
<reference evidence="1" key="1">
    <citation type="submission" date="2023-02" db="EMBL/GenBank/DDBJ databases">
        <title>Colletotrichum kahawae CIFC_Que2 genome sequencing and assembly.</title>
        <authorList>
            <person name="Baroncelli R."/>
        </authorList>
    </citation>
    <scope>NUCLEOTIDE SEQUENCE</scope>
    <source>
        <strain evidence="1">CIFC_Que2</strain>
    </source>
</reference>
<evidence type="ECO:0000313" key="1">
    <source>
        <dbReference type="EMBL" id="KAK2764631.1"/>
    </source>
</evidence>
<name>A0AAE0D7B4_COLKA</name>